<dbReference type="RefSeq" id="WP_200760614.1">
    <property type="nucleotide sequence ID" value="NZ_AP023366.1"/>
</dbReference>
<dbReference type="EMBL" id="AP023366">
    <property type="protein sequence ID" value="BCJ86628.1"/>
    <property type="molecule type" value="Genomic_DNA"/>
</dbReference>
<protein>
    <submittedName>
        <fullName evidence="1">Uncharacterized protein</fullName>
    </submittedName>
</protein>
<dbReference type="Proteomes" id="UP000593802">
    <property type="component" value="Chromosome"/>
</dbReference>
<organism evidence="1 2">
    <name type="scientific">Effusibacillus dendaii</name>
    <dbReference type="NCBI Taxonomy" id="2743772"/>
    <lineage>
        <taxon>Bacteria</taxon>
        <taxon>Bacillati</taxon>
        <taxon>Bacillota</taxon>
        <taxon>Bacilli</taxon>
        <taxon>Bacillales</taxon>
        <taxon>Alicyclobacillaceae</taxon>
        <taxon>Effusibacillus</taxon>
    </lineage>
</organism>
<keyword evidence="2" id="KW-1185">Reference proteome</keyword>
<accession>A0A7I8D903</accession>
<dbReference type="KEGG" id="eff:skT53_16130"/>
<reference evidence="1 2" key="1">
    <citation type="submission" date="2020-08" db="EMBL/GenBank/DDBJ databases">
        <title>Complete Genome Sequence of Effusibacillus dendaii Strain skT53, Isolated from Farmland soil.</title>
        <authorList>
            <person name="Konishi T."/>
            <person name="Kawasaki H."/>
        </authorList>
    </citation>
    <scope>NUCLEOTIDE SEQUENCE [LARGE SCALE GENOMIC DNA]</scope>
    <source>
        <strain evidence="2">skT53</strain>
    </source>
</reference>
<gene>
    <name evidence="1" type="ORF">skT53_16130</name>
</gene>
<dbReference type="AlphaFoldDB" id="A0A7I8D903"/>
<proteinExistence type="predicted"/>
<evidence type="ECO:0000313" key="1">
    <source>
        <dbReference type="EMBL" id="BCJ86628.1"/>
    </source>
</evidence>
<name>A0A7I8D903_9BACL</name>
<evidence type="ECO:0000313" key="2">
    <source>
        <dbReference type="Proteomes" id="UP000593802"/>
    </source>
</evidence>
<sequence>MKKRLVRIGLSLLVTVLIIAAVSWVIRPVQQLDMAYNPINWQTKIGSAFLQRGVVTLSETDLTHLLKQTIRTSARFRDVPITGAAVTLEPNRFLADFNLQKGIWAVGLEMEGTVHLQDRTLQIVPIGYKIGRIPVSPETFQRVLSFLGMENRIPLTFRLDSYVPSQVWLEQLKIEKKTTGSDLAAPVAPLAQYVRQRLQQTVVFLSAADRNPKVRFIQPRK</sequence>